<comment type="caution">
    <text evidence="5">The sequence shown here is derived from an EMBL/GenBank/DDBJ whole genome shotgun (WGS) entry which is preliminary data.</text>
</comment>
<feature type="region of interest" description="Disordered" evidence="3">
    <location>
        <begin position="610"/>
        <end position="649"/>
    </location>
</feature>
<feature type="region of interest" description="Disordered" evidence="3">
    <location>
        <begin position="744"/>
        <end position="809"/>
    </location>
</feature>
<accession>A0ABR0V9M0</accession>
<dbReference type="SMART" id="SM00341">
    <property type="entry name" value="HRDC"/>
    <property type="match status" value="1"/>
</dbReference>
<dbReference type="PROSITE" id="PS50967">
    <property type="entry name" value="HRDC"/>
    <property type="match status" value="1"/>
</dbReference>
<evidence type="ECO:0000256" key="2">
    <source>
        <dbReference type="ARBA" id="ARBA00023242"/>
    </source>
</evidence>
<feature type="compositionally biased region" description="Polar residues" evidence="3">
    <location>
        <begin position="671"/>
        <end position="687"/>
    </location>
</feature>
<feature type="compositionally biased region" description="Polar residues" evidence="3">
    <location>
        <begin position="528"/>
        <end position="539"/>
    </location>
</feature>
<gene>
    <name evidence="5" type="ORF">DH2020_034667</name>
</gene>
<feature type="region of interest" description="Disordered" evidence="3">
    <location>
        <begin position="662"/>
        <end position="707"/>
    </location>
</feature>
<dbReference type="PANTHER" id="PTHR12124">
    <property type="entry name" value="POLYMYOSITIS/SCLERODERMA AUTOANTIGEN-RELATED"/>
    <property type="match status" value="1"/>
</dbReference>
<dbReference type="InterPro" id="IPR045092">
    <property type="entry name" value="Rrp6-like"/>
</dbReference>
<organism evidence="5 6">
    <name type="scientific">Rehmannia glutinosa</name>
    <name type="common">Chinese foxglove</name>
    <dbReference type="NCBI Taxonomy" id="99300"/>
    <lineage>
        <taxon>Eukaryota</taxon>
        <taxon>Viridiplantae</taxon>
        <taxon>Streptophyta</taxon>
        <taxon>Embryophyta</taxon>
        <taxon>Tracheophyta</taxon>
        <taxon>Spermatophyta</taxon>
        <taxon>Magnoliopsida</taxon>
        <taxon>eudicotyledons</taxon>
        <taxon>Gunneridae</taxon>
        <taxon>Pentapetalae</taxon>
        <taxon>asterids</taxon>
        <taxon>lamiids</taxon>
        <taxon>Lamiales</taxon>
        <taxon>Orobanchaceae</taxon>
        <taxon>Rehmannieae</taxon>
        <taxon>Rehmannia</taxon>
    </lineage>
</organism>
<protein>
    <recommendedName>
        <fullName evidence="4">HRDC domain-containing protein</fullName>
    </recommendedName>
</protein>
<feature type="domain" description="HRDC" evidence="4">
    <location>
        <begin position="372"/>
        <end position="452"/>
    </location>
</feature>
<dbReference type="InterPro" id="IPR010997">
    <property type="entry name" value="HRDC-like_sf"/>
</dbReference>
<feature type="compositionally biased region" description="Polar residues" evidence="3">
    <location>
        <begin position="553"/>
        <end position="563"/>
    </location>
</feature>
<evidence type="ECO:0000313" key="5">
    <source>
        <dbReference type="EMBL" id="KAK6131653.1"/>
    </source>
</evidence>
<dbReference type="Proteomes" id="UP001318860">
    <property type="component" value="Unassembled WGS sequence"/>
</dbReference>
<dbReference type="InterPro" id="IPR012588">
    <property type="entry name" value="Exosome-assoc_fac_Rrp6_N"/>
</dbReference>
<feature type="compositionally biased region" description="Acidic residues" evidence="3">
    <location>
        <begin position="688"/>
        <end position="698"/>
    </location>
</feature>
<dbReference type="SUPFAM" id="SSF47819">
    <property type="entry name" value="HRDC-like"/>
    <property type="match status" value="1"/>
</dbReference>
<keyword evidence="6" id="KW-1185">Reference proteome</keyword>
<dbReference type="InterPro" id="IPR036397">
    <property type="entry name" value="RNaseH_sf"/>
</dbReference>
<feature type="region of interest" description="Disordered" evidence="3">
    <location>
        <begin position="528"/>
        <end position="564"/>
    </location>
</feature>
<dbReference type="Pfam" id="PF08066">
    <property type="entry name" value="PMC2NT"/>
    <property type="match status" value="1"/>
</dbReference>
<evidence type="ECO:0000313" key="6">
    <source>
        <dbReference type="Proteomes" id="UP001318860"/>
    </source>
</evidence>
<sequence>MEIDQSEDENATRSDVLRDLSAKGPLPTYLAKLSGSSHIIPSQKDFHFYNNFQEFKHPVQEIDQKSKKLLDKVGASENLFGKPIPLPDDKDVELDDDVAFDWLVNVNDEIFERFDVSLDEFKTLRKEEEESGVRTMRVSDDGENGFQMVYGKKNKRLVGGLERNVEGEVKGVQEVKVAAKVKPKIPFHVSTIPKPQDEYKIIVNNSNQPFEHVWLQRSEDGSRFLHPLEKLSVLDFVDKSDSISEPVKPLPLDVTPFKFVEEVKDLKQLAIKLRSVDEFAARLDLSYIASNWFKELICYIIADGGSISGSIPCLEGIENGKVQPGTSAESFLWSHSKQRSDIKASIVWSIIGWTTLNFVAQLYKGVQSADLNAQQLAVVSGLCEWRDVVARAEDESTGYVLPNRTLVEIAKQTPLTTSQLRRVLKSKHPYIERNLGSVVSIIRHSIQNAAAFEEASKSLKERRMELLMQANEENTLGLATEETEMLHSEAPEILKNAEEVHNIQSSTSPNGLVVENSAAFIQHKNKYQDNGSFNANDQSDVPRVHGDPKDTHANLSSSHSAEATVQMLKKPSRAFGALFGNSAKRKFNPDITEEKETKLEHIKSTVSLPFHTFSGRDESMQTNAEESAKKLENSHQGDASAPPPATGSSLADIIVLDDDSDVEELEKSNSDDASNDQLKQLENNEAGSDSDFEEEDEPMSLSDLSSSFQKCLPSLDQTISSKVVDKSQPTDGFLQVKPFDYEAARQQVKFGGNPNREPMGEGDDNKRRDRKKGIVTAKSEKDEGTTDLLPQGRRRQAFPASGNRSATFR</sequence>
<reference evidence="5 6" key="1">
    <citation type="journal article" date="2021" name="Comput. Struct. Biotechnol. J.">
        <title>De novo genome assembly of the potent medicinal plant Rehmannia glutinosa using nanopore technology.</title>
        <authorList>
            <person name="Ma L."/>
            <person name="Dong C."/>
            <person name="Song C."/>
            <person name="Wang X."/>
            <person name="Zheng X."/>
            <person name="Niu Y."/>
            <person name="Chen S."/>
            <person name="Feng W."/>
        </authorList>
    </citation>
    <scope>NUCLEOTIDE SEQUENCE [LARGE SCALE GENOMIC DNA]</scope>
    <source>
        <strain evidence="5">DH-2019</strain>
    </source>
</reference>
<dbReference type="InterPro" id="IPR002121">
    <property type="entry name" value="HRDC_dom"/>
</dbReference>
<dbReference type="Pfam" id="PF00570">
    <property type="entry name" value="HRDC"/>
    <property type="match status" value="1"/>
</dbReference>
<keyword evidence="2" id="KW-0539">Nucleus</keyword>
<evidence type="ECO:0000259" key="4">
    <source>
        <dbReference type="PROSITE" id="PS50967"/>
    </source>
</evidence>
<proteinExistence type="predicted"/>
<dbReference type="InterPro" id="IPR044876">
    <property type="entry name" value="HRDC_dom_sf"/>
</dbReference>
<comment type="subcellular location">
    <subcellularLocation>
        <location evidence="1">Nucleus</location>
    </subcellularLocation>
</comment>
<name>A0ABR0V9M0_REHGL</name>
<dbReference type="PANTHER" id="PTHR12124:SF47">
    <property type="entry name" value="EXOSOME COMPONENT 10"/>
    <property type="match status" value="1"/>
</dbReference>
<feature type="compositionally biased region" description="Basic and acidic residues" evidence="3">
    <location>
        <begin position="540"/>
        <end position="552"/>
    </location>
</feature>
<dbReference type="Gene3D" id="1.10.150.80">
    <property type="entry name" value="HRDC domain"/>
    <property type="match status" value="1"/>
</dbReference>
<dbReference type="EMBL" id="JABTTQ020001348">
    <property type="protein sequence ID" value="KAK6131653.1"/>
    <property type="molecule type" value="Genomic_DNA"/>
</dbReference>
<dbReference type="Gene3D" id="3.30.420.10">
    <property type="entry name" value="Ribonuclease H-like superfamily/Ribonuclease H"/>
    <property type="match status" value="1"/>
</dbReference>
<evidence type="ECO:0000256" key="3">
    <source>
        <dbReference type="SAM" id="MobiDB-lite"/>
    </source>
</evidence>
<feature type="compositionally biased region" description="Basic and acidic residues" evidence="3">
    <location>
        <begin position="626"/>
        <end position="635"/>
    </location>
</feature>
<evidence type="ECO:0000256" key="1">
    <source>
        <dbReference type="ARBA" id="ARBA00004123"/>
    </source>
</evidence>